<dbReference type="SUPFAM" id="SSF48726">
    <property type="entry name" value="Immunoglobulin"/>
    <property type="match status" value="1"/>
</dbReference>
<dbReference type="AlphaFoldDB" id="A0A131ZWF9"/>
<dbReference type="EMBL" id="JXLN01003862">
    <property type="protein sequence ID" value="KPM03044.1"/>
    <property type="molecule type" value="Genomic_DNA"/>
</dbReference>
<dbReference type="FunFam" id="2.60.40.10:FF:000333">
    <property type="entry name" value="Down syndrome cell adhesion molecule"/>
    <property type="match status" value="1"/>
</dbReference>
<comment type="caution">
    <text evidence="1">The sequence shown here is derived from an EMBL/GenBank/DDBJ whole genome shotgun (WGS) entry which is preliminary data.</text>
</comment>
<dbReference type="InterPro" id="IPR036179">
    <property type="entry name" value="Ig-like_dom_sf"/>
</dbReference>
<name>A0A131ZWF9_SARSC</name>
<dbReference type="Pfam" id="PF13927">
    <property type="entry name" value="Ig_3"/>
    <property type="match status" value="1"/>
</dbReference>
<evidence type="ECO:0000313" key="2">
    <source>
        <dbReference type="Proteomes" id="UP000616769"/>
    </source>
</evidence>
<dbReference type="InterPro" id="IPR007110">
    <property type="entry name" value="Ig-like_dom"/>
</dbReference>
<reference evidence="1 2" key="1">
    <citation type="journal article" date="2015" name="Parasit. Vectors">
        <title>Draft genome of the scabies mite.</title>
        <authorList>
            <person name="Rider S.D.Jr."/>
            <person name="Morgan M.S."/>
            <person name="Arlian L.G."/>
        </authorList>
    </citation>
    <scope>NUCLEOTIDE SEQUENCE [LARGE SCALE GENOMIC DNA]</scope>
    <source>
        <strain evidence="1">Arlian Lab</strain>
    </source>
</reference>
<accession>A0A131ZWF9</accession>
<proteinExistence type="predicted"/>
<gene>
    <name evidence="1" type="ORF">QR98_0014730</name>
</gene>
<protein>
    <submittedName>
        <fullName evidence="1">Cell adhesion molecule-like protein 4</fullName>
    </submittedName>
</protein>
<sequence length="95" mass="10969">MEAENNVRPVIEPFKFPQSLHQSQRYNLLCTVVKGDPPIKVEWFKDGQRLLMGSLPRTNIIHVTDYSVTLAFESVQTDHRGLITFTFSNRIESAY</sequence>
<dbReference type="Gene3D" id="2.60.40.10">
    <property type="entry name" value="Immunoglobulins"/>
    <property type="match status" value="1"/>
</dbReference>
<evidence type="ECO:0000313" key="1">
    <source>
        <dbReference type="EMBL" id="KPM03044.1"/>
    </source>
</evidence>
<dbReference type="OrthoDB" id="152385at2759"/>
<dbReference type="PROSITE" id="PS50835">
    <property type="entry name" value="IG_LIKE"/>
    <property type="match status" value="1"/>
</dbReference>
<dbReference type="VEuPathDB" id="VectorBase:SSCA004912"/>
<dbReference type="Proteomes" id="UP000616769">
    <property type="component" value="Unassembled WGS sequence"/>
</dbReference>
<organism evidence="1 2">
    <name type="scientific">Sarcoptes scabiei</name>
    <name type="common">Itch mite</name>
    <name type="synonym">Acarus scabiei</name>
    <dbReference type="NCBI Taxonomy" id="52283"/>
    <lineage>
        <taxon>Eukaryota</taxon>
        <taxon>Metazoa</taxon>
        <taxon>Ecdysozoa</taxon>
        <taxon>Arthropoda</taxon>
        <taxon>Chelicerata</taxon>
        <taxon>Arachnida</taxon>
        <taxon>Acari</taxon>
        <taxon>Acariformes</taxon>
        <taxon>Sarcoptiformes</taxon>
        <taxon>Astigmata</taxon>
        <taxon>Psoroptidia</taxon>
        <taxon>Sarcoptoidea</taxon>
        <taxon>Sarcoptidae</taxon>
        <taxon>Sarcoptinae</taxon>
        <taxon>Sarcoptes</taxon>
    </lineage>
</organism>
<dbReference type="InterPro" id="IPR013783">
    <property type="entry name" value="Ig-like_fold"/>
</dbReference>